<reference evidence="1 2" key="1">
    <citation type="submission" date="2016-02" db="EMBL/GenBank/DDBJ databases">
        <title>Genome analysis of coral dinoflagellate symbionts highlights evolutionary adaptations to a symbiotic lifestyle.</title>
        <authorList>
            <person name="Aranda M."/>
            <person name="Li Y."/>
            <person name="Liew Y.J."/>
            <person name="Baumgarten S."/>
            <person name="Simakov O."/>
            <person name="Wilson M."/>
            <person name="Piel J."/>
            <person name="Ashoor H."/>
            <person name="Bougouffa S."/>
            <person name="Bajic V.B."/>
            <person name="Ryu T."/>
            <person name="Ravasi T."/>
            <person name="Bayer T."/>
            <person name="Micklem G."/>
            <person name="Kim H."/>
            <person name="Bhak J."/>
            <person name="Lajeunesse T.C."/>
            <person name="Voolstra C.R."/>
        </authorList>
    </citation>
    <scope>NUCLEOTIDE SEQUENCE [LARGE SCALE GENOMIC DNA]</scope>
    <source>
        <strain evidence="1 2">CCMP2467</strain>
    </source>
</reference>
<dbReference type="EMBL" id="LSRX01001619">
    <property type="protein sequence ID" value="OLP78395.1"/>
    <property type="molecule type" value="Genomic_DNA"/>
</dbReference>
<proteinExistence type="predicted"/>
<dbReference type="AlphaFoldDB" id="A0A1Q9C675"/>
<accession>A0A1Q9C675</accession>
<comment type="caution">
    <text evidence="1">The sequence shown here is derived from an EMBL/GenBank/DDBJ whole genome shotgun (WGS) entry which is preliminary data.</text>
</comment>
<evidence type="ECO:0000313" key="2">
    <source>
        <dbReference type="Proteomes" id="UP000186817"/>
    </source>
</evidence>
<organism evidence="1 2">
    <name type="scientific">Symbiodinium microadriaticum</name>
    <name type="common">Dinoflagellate</name>
    <name type="synonym">Zooxanthella microadriatica</name>
    <dbReference type="NCBI Taxonomy" id="2951"/>
    <lineage>
        <taxon>Eukaryota</taxon>
        <taxon>Sar</taxon>
        <taxon>Alveolata</taxon>
        <taxon>Dinophyceae</taxon>
        <taxon>Suessiales</taxon>
        <taxon>Symbiodiniaceae</taxon>
        <taxon>Symbiodinium</taxon>
    </lineage>
</organism>
<evidence type="ECO:0000313" key="1">
    <source>
        <dbReference type="EMBL" id="OLP78395.1"/>
    </source>
</evidence>
<sequence>MLLRRAMRVIRKFLTSGGPLGGLLLPRRNLEALRREVVASTLATGRSPAHFLELHPPNCEKAKLYYGLPERVHEFYKAFTVTLLGGNMLA</sequence>
<name>A0A1Q9C675_SYMMI</name>
<dbReference type="Proteomes" id="UP000186817">
    <property type="component" value="Unassembled WGS sequence"/>
</dbReference>
<gene>
    <name evidence="1" type="ORF">AK812_SmicGene41439</name>
</gene>
<protein>
    <submittedName>
        <fullName evidence="1">Uncharacterized protein</fullName>
    </submittedName>
</protein>
<keyword evidence="2" id="KW-1185">Reference proteome</keyword>